<dbReference type="CDD" id="cd01764">
    <property type="entry name" value="Ubl_Urm1"/>
    <property type="match status" value="1"/>
</dbReference>
<dbReference type="EMBL" id="CP086716">
    <property type="protein sequence ID" value="WOO81224.1"/>
    <property type="molecule type" value="Genomic_DNA"/>
</dbReference>
<dbReference type="InterPro" id="IPR016155">
    <property type="entry name" value="Mopterin_synth/thiamin_S_b"/>
</dbReference>
<dbReference type="PANTHER" id="PTHR14986">
    <property type="entry name" value="RURM1 PROTEIN"/>
    <property type="match status" value="1"/>
</dbReference>
<feature type="region of interest" description="Disordered" evidence="7">
    <location>
        <begin position="1"/>
        <end position="36"/>
    </location>
</feature>
<dbReference type="GO" id="GO:0002098">
    <property type="term" value="P:tRNA wobble uridine modification"/>
    <property type="evidence" value="ECO:0007669"/>
    <property type="project" value="UniProtKB-UniRule"/>
</dbReference>
<keyword evidence="3 5" id="KW-0819">tRNA processing</keyword>
<evidence type="ECO:0000256" key="4">
    <source>
        <dbReference type="ARBA" id="ARBA00022786"/>
    </source>
</evidence>
<dbReference type="GeneID" id="87807982"/>
<sequence>MAEAETKVPLPTSGLGYASSSAAPPSSASASTKTRGPDDLEIRLEFGGGLHLIFSQQPKHTIYVPKTVPGAEPRPADIRYLIAWMKEHLVTEREEMFIDGDGVRPGILVLINDADWELEDELEYQLKDRDEIVFISTLHGG</sequence>
<organism evidence="8 9">
    <name type="scientific">Vanrija pseudolonga</name>
    <dbReference type="NCBI Taxonomy" id="143232"/>
    <lineage>
        <taxon>Eukaryota</taxon>
        <taxon>Fungi</taxon>
        <taxon>Dikarya</taxon>
        <taxon>Basidiomycota</taxon>
        <taxon>Agaricomycotina</taxon>
        <taxon>Tremellomycetes</taxon>
        <taxon>Trichosporonales</taxon>
        <taxon>Trichosporonaceae</taxon>
        <taxon>Vanrija</taxon>
    </lineage>
</organism>
<dbReference type="Gene3D" id="3.10.20.30">
    <property type="match status" value="1"/>
</dbReference>
<keyword evidence="2 5" id="KW-1017">Isopeptide bond</keyword>
<dbReference type="GO" id="GO:0032447">
    <property type="term" value="P:protein urmylation"/>
    <property type="evidence" value="ECO:0007669"/>
    <property type="project" value="UniProtKB-UniRule"/>
</dbReference>
<name>A0AAF1BLS1_9TREE</name>
<evidence type="ECO:0000313" key="8">
    <source>
        <dbReference type="EMBL" id="WOO81224.1"/>
    </source>
</evidence>
<evidence type="ECO:0000256" key="1">
    <source>
        <dbReference type="ARBA" id="ARBA00022490"/>
    </source>
</evidence>
<dbReference type="Proteomes" id="UP000827549">
    <property type="component" value="Chromosome 3"/>
</dbReference>
<comment type="subcellular location">
    <subcellularLocation>
        <location evidence="5 6">Cytoplasm</location>
    </subcellularLocation>
</comment>
<dbReference type="SUPFAM" id="SSF54285">
    <property type="entry name" value="MoaD/ThiS"/>
    <property type="match status" value="1"/>
</dbReference>
<feature type="compositionally biased region" description="Low complexity" evidence="7">
    <location>
        <begin position="18"/>
        <end position="31"/>
    </location>
</feature>
<protein>
    <recommendedName>
        <fullName evidence="5 6">Ubiquitin-related modifier 1</fullName>
    </recommendedName>
</protein>
<evidence type="ECO:0000313" key="9">
    <source>
        <dbReference type="Proteomes" id="UP000827549"/>
    </source>
</evidence>
<evidence type="ECO:0000256" key="7">
    <source>
        <dbReference type="SAM" id="MobiDB-lite"/>
    </source>
</evidence>
<dbReference type="InterPro" id="IPR012675">
    <property type="entry name" value="Beta-grasp_dom_sf"/>
</dbReference>
<comment type="pathway">
    <text evidence="5 6">tRNA modification; 5-methoxycarbonylmethyl-2-thiouridine-tRNA biosynthesis.</text>
</comment>
<evidence type="ECO:0000256" key="5">
    <source>
        <dbReference type="HAMAP-Rule" id="MF_03048"/>
    </source>
</evidence>
<gene>
    <name evidence="5 8" type="primary">URM1</name>
    <name evidence="8" type="ORF">LOC62_03G004747</name>
</gene>
<keyword evidence="9" id="KW-1185">Reference proteome</keyword>
<comment type="function">
    <text evidence="5">Acts as a sulfur carrier required for 2-thiolation of mcm(5)S(2)U at tRNA wobble positions of cytosolic tRNA(Lys), tRNA(Glu) and tRNA(Gln). Serves as sulfur donor in tRNA 2-thiolation reaction by being thiocarboxylated (-COSH) at its C-terminus by the MOCS3 homolog UBA4. The sulfur is then transferred to tRNA to form 2-thiolation of mcm(5)S(2)U. Prior mcm(5) tRNA modification by the elongator complex is required for 2-thiolation. Also acts as a ubiquitin-like protein (UBL) that is covalently conjugated via an isopeptide bond to lysine residues of target proteins such as AHP1. The thiocarboxylated form serves as substrate for conjugation and oxidative stress specifically induces the formation of UBL-protein conjugates.</text>
</comment>
<keyword evidence="1 5" id="KW-0963">Cytoplasm</keyword>
<dbReference type="GO" id="GO:0034227">
    <property type="term" value="P:tRNA thio-modification"/>
    <property type="evidence" value="ECO:0007669"/>
    <property type="project" value="UniProtKB-UniRule"/>
</dbReference>
<dbReference type="InterPro" id="IPR015221">
    <property type="entry name" value="Urm1"/>
</dbReference>
<reference evidence="8" key="1">
    <citation type="submission" date="2023-10" db="EMBL/GenBank/DDBJ databases">
        <authorList>
            <person name="Noh H."/>
        </authorList>
    </citation>
    <scope>NUCLEOTIDE SEQUENCE</scope>
    <source>
        <strain evidence="8">DUCC4014</strain>
    </source>
</reference>
<accession>A0AAF1BLS1</accession>
<dbReference type="RefSeq" id="XP_062627256.1">
    <property type="nucleotide sequence ID" value="XM_062771272.1"/>
</dbReference>
<dbReference type="HAMAP" id="MF_03048">
    <property type="entry name" value="Urm1"/>
    <property type="match status" value="1"/>
</dbReference>
<dbReference type="GO" id="GO:0005829">
    <property type="term" value="C:cytosol"/>
    <property type="evidence" value="ECO:0007669"/>
    <property type="project" value="UniProtKB-UniRule"/>
</dbReference>
<evidence type="ECO:0000256" key="6">
    <source>
        <dbReference type="RuleBase" id="RU361182"/>
    </source>
</evidence>
<evidence type="ECO:0000256" key="3">
    <source>
        <dbReference type="ARBA" id="ARBA00022694"/>
    </source>
</evidence>
<evidence type="ECO:0000256" key="2">
    <source>
        <dbReference type="ARBA" id="ARBA00022499"/>
    </source>
</evidence>
<proteinExistence type="inferred from homology"/>
<feature type="modified residue" description="1-thioglycine" evidence="5">
    <location>
        <position position="141"/>
    </location>
</feature>
<keyword evidence="4 5" id="KW-0833">Ubl conjugation pathway</keyword>
<comment type="similarity">
    <text evidence="5 6">Belongs to the URM1 family.</text>
</comment>
<feature type="cross-link" description="Glycyl lysine isopeptide (Gly-Lys) (interchain with K-? in acceptor proteins)" evidence="5">
    <location>
        <position position="141"/>
    </location>
</feature>
<dbReference type="Pfam" id="PF09138">
    <property type="entry name" value="Urm1"/>
    <property type="match status" value="1"/>
</dbReference>
<comment type="PTM">
    <text evidence="5">C-terminal thiocarboxylation occurs in 2 steps, it is first acyl-adenylated (-COAMP) via the hesA/moeB/thiF part of UBA4, then thiocarboxylated (-COSH) via the rhodanese domain of UBA4.</text>
</comment>
<dbReference type="AlphaFoldDB" id="A0AAF1BLS1"/>